<evidence type="ECO:0000313" key="1">
    <source>
        <dbReference type="EMBL" id="RRT65491.1"/>
    </source>
</evidence>
<dbReference type="EMBL" id="AMZH03005797">
    <property type="protein sequence ID" value="RRT65491.1"/>
    <property type="molecule type" value="Genomic_DNA"/>
</dbReference>
<reference evidence="1 2" key="1">
    <citation type="journal article" date="2014" name="Agronomy (Basel)">
        <title>A Draft Genome Sequence for Ensete ventricosum, the Drought-Tolerant Tree Against Hunger.</title>
        <authorList>
            <person name="Harrison J."/>
            <person name="Moore K.A."/>
            <person name="Paszkiewicz K."/>
            <person name="Jones T."/>
            <person name="Grant M."/>
            <person name="Ambacheew D."/>
            <person name="Muzemil S."/>
            <person name="Studholme D.J."/>
        </authorList>
    </citation>
    <scope>NUCLEOTIDE SEQUENCE [LARGE SCALE GENOMIC DNA]</scope>
</reference>
<dbReference type="AlphaFoldDB" id="A0A426ZNJ1"/>
<accession>A0A426ZNJ1</accession>
<proteinExistence type="predicted"/>
<comment type="caution">
    <text evidence="1">The sequence shown here is derived from an EMBL/GenBank/DDBJ whole genome shotgun (WGS) entry which is preliminary data.</text>
</comment>
<dbReference type="Proteomes" id="UP000287651">
    <property type="component" value="Unassembled WGS sequence"/>
</dbReference>
<sequence length="145" mass="15419">MSRSEAAVGFGRALARKFCTNSLASWSKEKLEAGLSWLYHIRVGPLKVVGKTRHMSAAGNLKLVSIGLSCISGAKSEPHLELSPPSSFDFVTSFCTSSSHLFTRWSNARSESVESNDNVLGSCGVGSTPRYGVVDFSGTIEGASD</sequence>
<protein>
    <submittedName>
        <fullName evidence="1">Uncharacterized protein</fullName>
    </submittedName>
</protein>
<evidence type="ECO:0000313" key="2">
    <source>
        <dbReference type="Proteomes" id="UP000287651"/>
    </source>
</evidence>
<organism evidence="1 2">
    <name type="scientific">Ensete ventricosum</name>
    <name type="common">Abyssinian banana</name>
    <name type="synonym">Musa ensete</name>
    <dbReference type="NCBI Taxonomy" id="4639"/>
    <lineage>
        <taxon>Eukaryota</taxon>
        <taxon>Viridiplantae</taxon>
        <taxon>Streptophyta</taxon>
        <taxon>Embryophyta</taxon>
        <taxon>Tracheophyta</taxon>
        <taxon>Spermatophyta</taxon>
        <taxon>Magnoliopsida</taxon>
        <taxon>Liliopsida</taxon>
        <taxon>Zingiberales</taxon>
        <taxon>Musaceae</taxon>
        <taxon>Ensete</taxon>
    </lineage>
</organism>
<name>A0A426ZNJ1_ENSVE</name>
<gene>
    <name evidence="1" type="ORF">B296_00010445</name>
</gene>